<evidence type="ECO:0000256" key="4">
    <source>
        <dbReference type="SAM" id="SignalP"/>
    </source>
</evidence>
<dbReference type="SUPFAM" id="SSF53850">
    <property type="entry name" value="Periplasmic binding protein-like II"/>
    <property type="match status" value="1"/>
</dbReference>
<sequence>MQLMRAFPILLAWLVLAGSARAAEPLVACGHPIYPPLSWDQNGQLTGVAPDVVQRLFGELGYSVQLDVRGNWKRCLREAREGQVDIVVSAYITDERREYLSYASEYVVNDPVAVFVNRQHSFPFQQLDDLKDKTAGLLLGDSFGDRFDRYVRREGHIEWVSRGEQNFAKLALGRIDYMPLGRETGRLQSLRLKLHGIIEPLPGALTTEHYYIAVRRAGALEAHLAYINQRLRELHADGTLAQLQTHYSQQYLNADTSSPAQPSQASPSLKASPDETPTPPGP</sequence>
<evidence type="ECO:0000259" key="5">
    <source>
        <dbReference type="SMART" id="SM00062"/>
    </source>
</evidence>
<feature type="signal peptide" evidence="4">
    <location>
        <begin position="1"/>
        <end position="22"/>
    </location>
</feature>
<dbReference type="OrthoDB" id="370676at2"/>
<dbReference type="PANTHER" id="PTHR35936">
    <property type="entry name" value="MEMBRANE-BOUND LYTIC MUREIN TRANSGLYCOSYLASE F"/>
    <property type="match status" value="1"/>
</dbReference>
<feature type="chain" id="PRO_5008386505" description="Solute-binding protein family 3/N-terminal domain-containing protein" evidence="4">
    <location>
        <begin position="23"/>
        <end position="282"/>
    </location>
</feature>
<dbReference type="InterPro" id="IPR001638">
    <property type="entry name" value="Solute-binding_3/MltF_N"/>
</dbReference>
<keyword evidence="7" id="KW-1185">Reference proteome</keyword>
<dbReference type="PANTHER" id="PTHR35936:SF6">
    <property type="entry name" value="AMINO ACID ABC TRANSPORTER SUBSTRATE-BINDING PAAT FAMILY PROTEIN"/>
    <property type="match status" value="1"/>
</dbReference>
<dbReference type="KEGG" id="mars:A8C75_10175"/>
<feature type="compositionally biased region" description="Low complexity" evidence="3">
    <location>
        <begin position="257"/>
        <end position="271"/>
    </location>
</feature>
<dbReference type="EMBL" id="CP015839">
    <property type="protein sequence ID" value="ANG62814.1"/>
    <property type="molecule type" value="Genomic_DNA"/>
</dbReference>
<evidence type="ECO:0000256" key="3">
    <source>
        <dbReference type="SAM" id="MobiDB-lite"/>
    </source>
</evidence>
<gene>
    <name evidence="6" type="ORF">A8C75_10175</name>
</gene>
<keyword evidence="2 4" id="KW-0732">Signal</keyword>
<reference evidence="6 7" key="2">
    <citation type="journal article" date="2018" name="Int. J. Syst. Evol. Microbiol.">
        <title>Marinobacterium aestuarii sp. nov., a benzene-degrading marine bacterium isolated from estuary sediment.</title>
        <authorList>
            <person name="Bae S.S."/>
            <person name="Jung J."/>
            <person name="Chung D."/>
            <person name="Baek K."/>
        </authorList>
    </citation>
    <scope>NUCLEOTIDE SEQUENCE [LARGE SCALE GENOMIC DNA]</scope>
    <source>
        <strain evidence="6 7">ST58-10</strain>
    </source>
</reference>
<dbReference type="Proteomes" id="UP000078070">
    <property type="component" value="Chromosome"/>
</dbReference>
<evidence type="ECO:0000313" key="6">
    <source>
        <dbReference type="EMBL" id="ANG62814.1"/>
    </source>
</evidence>
<proteinExistence type="inferred from homology"/>
<evidence type="ECO:0000313" key="7">
    <source>
        <dbReference type="Proteomes" id="UP000078070"/>
    </source>
</evidence>
<evidence type="ECO:0000256" key="1">
    <source>
        <dbReference type="ARBA" id="ARBA00010333"/>
    </source>
</evidence>
<feature type="domain" description="Solute-binding protein family 3/N-terminal" evidence="5">
    <location>
        <begin position="26"/>
        <end position="255"/>
    </location>
</feature>
<name>A0A1A9EXD9_9GAMM</name>
<feature type="region of interest" description="Disordered" evidence="3">
    <location>
        <begin position="253"/>
        <end position="282"/>
    </location>
</feature>
<comment type="similarity">
    <text evidence="1">Belongs to the bacterial solute-binding protein 3 family.</text>
</comment>
<evidence type="ECO:0000256" key="2">
    <source>
        <dbReference type="ARBA" id="ARBA00022729"/>
    </source>
</evidence>
<dbReference type="Pfam" id="PF00497">
    <property type="entry name" value="SBP_bac_3"/>
    <property type="match status" value="1"/>
</dbReference>
<dbReference type="AlphaFoldDB" id="A0A1A9EXD9"/>
<accession>A0A1A9EXD9</accession>
<dbReference type="STRING" id="1821621.A8C75_10175"/>
<organism evidence="6 7">
    <name type="scientific">Marinobacterium aestuarii</name>
    <dbReference type="NCBI Taxonomy" id="1821621"/>
    <lineage>
        <taxon>Bacteria</taxon>
        <taxon>Pseudomonadati</taxon>
        <taxon>Pseudomonadota</taxon>
        <taxon>Gammaproteobacteria</taxon>
        <taxon>Oceanospirillales</taxon>
        <taxon>Oceanospirillaceae</taxon>
        <taxon>Marinobacterium</taxon>
    </lineage>
</organism>
<dbReference type="SMART" id="SM00062">
    <property type="entry name" value="PBPb"/>
    <property type="match status" value="1"/>
</dbReference>
<dbReference type="Gene3D" id="3.40.190.10">
    <property type="entry name" value="Periplasmic binding protein-like II"/>
    <property type="match status" value="2"/>
</dbReference>
<reference evidence="7" key="1">
    <citation type="submission" date="2016-05" db="EMBL/GenBank/DDBJ databases">
        <authorList>
            <person name="Baek K."/>
            <person name="Yang S.-J."/>
        </authorList>
    </citation>
    <scope>NUCLEOTIDE SEQUENCE [LARGE SCALE GENOMIC DNA]</scope>
    <source>
        <strain evidence="7">ST58-10</strain>
    </source>
</reference>
<protein>
    <recommendedName>
        <fullName evidence="5">Solute-binding protein family 3/N-terminal domain-containing protein</fullName>
    </recommendedName>
</protein>